<dbReference type="AlphaFoldDB" id="A0AA89AWM8"/>
<evidence type="ECO:0000313" key="2">
    <source>
        <dbReference type="Proteomes" id="UP001188597"/>
    </source>
</evidence>
<protein>
    <submittedName>
        <fullName evidence="1">Uncharacterized protein</fullName>
    </submittedName>
</protein>
<accession>A0AA89AWM8</accession>
<comment type="caution">
    <text evidence="1">The sequence shown here is derived from an EMBL/GenBank/DDBJ whole genome shotgun (WGS) entry which is preliminary data.</text>
</comment>
<organism evidence="1 2">
    <name type="scientific">Escallonia herrerae</name>
    <dbReference type="NCBI Taxonomy" id="1293975"/>
    <lineage>
        <taxon>Eukaryota</taxon>
        <taxon>Viridiplantae</taxon>
        <taxon>Streptophyta</taxon>
        <taxon>Embryophyta</taxon>
        <taxon>Tracheophyta</taxon>
        <taxon>Spermatophyta</taxon>
        <taxon>Magnoliopsida</taxon>
        <taxon>eudicotyledons</taxon>
        <taxon>Gunneridae</taxon>
        <taxon>Pentapetalae</taxon>
        <taxon>asterids</taxon>
        <taxon>campanulids</taxon>
        <taxon>Escalloniales</taxon>
        <taxon>Escalloniaceae</taxon>
        <taxon>Escallonia</taxon>
    </lineage>
</organism>
<name>A0AA89AWM8_9ASTE</name>
<keyword evidence="2" id="KW-1185">Reference proteome</keyword>
<proteinExistence type="predicted"/>
<dbReference type="EMBL" id="JAVXUP010001027">
    <property type="protein sequence ID" value="KAK3017053.1"/>
    <property type="molecule type" value="Genomic_DNA"/>
</dbReference>
<evidence type="ECO:0000313" key="1">
    <source>
        <dbReference type="EMBL" id="KAK3017053.1"/>
    </source>
</evidence>
<dbReference type="Proteomes" id="UP001188597">
    <property type="component" value="Unassembled WGS sequence"/>
</dbReference>
<reference evidence="1" key="1">
    <citation type="submission" date="2022-12" db="EMBL/GenBank/DDBJ databases">
        <title>Draft genome assemblies for two species of Escallonia (Escalloniales).</title>
        <authorList>
            <person name="Chanderbali A."/>
            <person name="Dervinis C."/>
            <person name="Anghel I."/>
            <person name="Soltis D."/>
            <person name="Soltis P."/>
            <person name="Zapata F."/>
        </authorList>
    </citation>
    <scope>NUCLEOTIDE SEQUENCE</scope>
    <source>
        <strain evidence="1">UCBG64.0493</strain>
        <tissue evidence="1">Leaf</tissue>
    </source>
</reference>
<sequence>MRDAYSEDYFVRLLGKPVNQLWSEYKAKYAAGHPERKTMYQGSSWILPLESIINLKQAYIIMPYTLAFGMTEFIYRRYAKDDAELNYGKLNAASFSL</sequence>
<gene>
    <name evidence="1" type="ORF">RJ639_006984</name>
</gene>